<organism evidence="3 4">
    <name type="scientific">Polypedilum vanderplanki</name>
    <name type="common">Sleeping chironomid midge</name>
    <dbReference type="NCBI Taxonomy" id="319348"/>
    <lineage>
        <taxon>Eukaryota</taxon>
        <taxon>Metazoa</taxon>
        <taxon>Ecdysozoa</taxon>
        <taxon>Arthropoda</taxon>
        <taxon>Hexapoda</taxon>
        <taxon>Insecta</taxon>
        <taxon>Pterygota</taxon>
        <taxon>Neoptera</taxon>
        <taxon>Endopterygota</taxon>
        <taxon>Diptera</taxon>
        <taxon>Nematocera</taxon>
        <taxon>Chironomoidea</taxon>
        <taxon>Chironomidae</taxon>
        <taxon>Chironominae</taxon>
        <taxon>Polypedilum</taxon>
        <taxon>Polypedilum</taxon>
    </lineage>
</organism>
<feature type="coiled-coil region" evidence="1">
    <location>
        <begin position="95"/>
        <end position="139"/>
    </location>
</feature>
<feature type="coiled-coil region" evidence="1">
    <location>
        <begin position="436"/>
        <end position="559"/>
    </location>
</feature>
<feature type="coiled-coil region" evidence="1">
    <location>
        <begin position="371"/>
        <end position="398"/>
    </location>
</feature>
<dbReference type="PANTHER" id="PTHR31432:SF0">
    <property type="entry name" value="INTRAFLAGELLAR TRANSPORT PROTEIN 74 HOMOLOG"/>
    <property type="match status" value="1"/>
</dbReference>
<dbReference type="GO" id="GO:0035735">
    <property type="term" value="P:intraciliary transport involved in cilium assembly"/>
    <property type="evidence" value="ECO:0007669"/>
    <property type="project" value="TreeGrafter"/>
</dbReference>
<comment type="caution">
    <text evidence="3">The sequence shown here is derived from an EMBL/GenBank/DDBJ whole genome shotgun (WGS) entry which is preliminary data.</text>
</comment>
<evidence type="ECO:0000313" key="4">
    <source>
        <dbReference type="Proteomes" id="UP001107558"/>
    </source>
</evidence>
<protein>
    <recommendedName>
        <fullName evidence="5">Intraflagellar transport protein 74-like protein</fullName>
    </recommendedName>
</protein>
<dbReference type="OrthoDB" id="444379at2759"/>
<feature type="compositionally biased region" description="Low complexity" evidence="2">
    <location>
        <begin position="1"/>
        <end position="10"/>
    </location>
</feature>
<dbReference type="EMBL" id="JADBJN010000002">
    <property type="protein sequence ID" value="KAG5675696.1"/>
    <property type="molecule type" value="Genomic_DNA"/>
</dbReference>
<dbReference type="PANTHER" id="PTHR31432">
    <property type="entry name" value="INTRAFLAGELLAR TRANSPORT PROTEIN 74 HOMOLOG"/>
    <property type="match status" value="1"/>
</dbReference>
<gene>
    <name evidence="3" type="ORF">PVAND_005580</name>
</gene>
<keyword evidence="1" id="KW-0175">Coiled coil</keyword>
<dbReference type="GO" id="GO:0030992">
    <property type="term" value="C:intraciliary transport particle B"/>
    <property type="evidence" value="ECO:0007669"/>
    <property type="project" value="InterPro"/>
</dbReference>
<dbReference type="InterPro" id="IPR029602">
    <property type="entry name" value="IFT74"/>
</dbReference>
<reference evidence="3" key="1">
    <citation type="submission" date="2021-03" db="EMBL/GenBank/DDBJ databases">
        <title>Chromosome level genome of the anhydrobiotic midge Polypedilum vanderplanki.</title>
        <authorList>
            <person name="Yoshida Y."/>
            <person name="Kikawada T."/>
            <person name="Gusev O."/>
        </authorList>
    </citation>
    <scope>NUCLEOTIDE SEQUENCE</scope>
    <source>
        <strain evidence="3">NIAS01</strain>
        <tissue evidence="3">Whole body or cell culture</tissue>
    </source>
</reference>
<evidence type="ECO:0000256" key="2">
    <source>
        <dbReference type="SAM" id="MobiDB-lite"/>
    </source>
</evidence>
<name>A0A9J6C1C0_POLVA</name>
<dbReference type="AlphaFoldDB" id="A0A9J6C1C0"/>
<keyword evidence="4" id="KW-1185">Reference proteome</keyword>
<accession>A0A9J6C1C0</accession>
<evidence type="ECO:0008006" key="5">
    <source>
        <dbReference type="Google" id="ProtNLM"/>
    </source>
</evidence>
<feature type="region of interest" description="Disordered" evidence="2">
    <location>
        <begin position="1"/>
        <end position="28"/>
    </location>
</feature>
<dbReference type="GO" id="GO:0005929">
    <property type="term" value="C:cilium"/>
    <property type="evidence" value="ECO:0007669"/>
    <property type="project" value="TreeGrafter"/>
</dbReference>
<dbReference type="Proteomes" id="UP001107558">
    <property type="component" value="Chromosome 2"/>
</dbReference>
<dbReference type="GO" id="GO:0048487">
    <property type="term" value="F:beta-tubulin binding"/>
    <property type="evidence" value="ECO:0007669"/>
    <property type="project" value="InterPro"/>
</dbReference>
<feature type="coiled-coil region" evidence="1">
    <location>
        <begin position="163"/>
        <end position="291"/>
    </location>
</feature>
<evidence type="ECO:0000313" key="3">
    <source>
        <dbReference type="EMBL" id="KAG5675696.1"/>
    </source>
</evidence>
<evidence type="ECO:0000256" key="1">
    <source>
        <dbReference type="SAM" id="Coils"/>
    </source>
</evidence>
<sequence>MDTSRPTSRPMSRRDVMDEVPSTMTQSTRIGTASRLSALPANRLNTSKNIGIFQKGMSDRPLTQQQGLSGITTSYGRIGMASSSMRQVKDKRYWMALIQSKVQEIMQETEKLKREKKNLDRETSARKLYEKKVKEQAKELSTLHAKLTEMNLALDTGGNGASRQLLQNESIAFREKNEAMQNQLEQIFKDRQAKENQNQQLEEAIENEKAKVNELIFSLNPDDQNKYREYQIVCEKLKNENADIHGKIEETVKRKEKLSANLMNSQSRLEAIKLQSKLREVIAKRNQLKDEEVNRLTPAQEREKLISEVRVNNQSINSINKQMKIVSDQLNEKKEYLMQIEQDLEEGKNSSERFVKFKELKKRDEMMTAFMETFQSQLAQEKQHVELLKNQITFAIEQITLQGMTSKEIGNVKISTAVLNENPNNLNSHGGLVKEYGRLQIQLKQLKILEKRLNKQLNELNEAEVNLIADIKRFSNTNTLRDEYAAKYEETSTIMQELKDKKRVTENVVRDAERQYSEIKDALRSNETYRQISHMEEKLTDLLKDNKSLQSSIEEFNKEFDFSETKKAAQQKVDHYNKLLCEDLRSRSSQNKYSYASN</sequence>
<proteinExistence type="predicted"/>